<protein>
    <submittedName>
        <fullName evidence="2">Uncharacterized protein</fullName>
    </submittedName>
</protein>
<evidence type="ECO:0000313" key="3">
    <source>
        <dbReference type="Proteomes" id="UP001338309"/>
    </source>
</evidence>
<reference evidence="2 3" key="1">
    <citation type="submission" date="2023-08" db="EMBL/GenBank/DDBJ databases">
        <title>Draft genome sequence of Algoriphagus confluentis.</title>
        <authorList>
            <person name="Takatani N."/>
            <person name="Hosokawa M."/>
            <person name="Sawabe T."/>
        </authorList>
    </citation>
    <scope>NUCLEOTIDE SEQUENCE [LARGE SCALE GENOMIC DNA]</scope>
    <source>
        <strain evidence="2 3">NBRC 111222</strain>
    </source>
</reference>
<keyword evidence="1" id="KW-0812">Transmembrane</keyword>
<comment type="caution">
    <text evidence="2">The sequence shown here is derived from an EMBL/GenBank/DDBJ whole genome shotgun (WGS) entry which is preliminary data.</text>
</comment>
<sequence length="47" mass="5162">MKIKQRTANNVLAIVGLTIVNSKFVILLGICANVRLKFFKCPSIANT</sequence>
<dbReference type="Proteomes" id="UP001338309">
    <property type="component" value="Unassembled WGS sequence"/>
</dbReference>
<gene>
    <name evidence="2" type="ORF">Aconfl_40080</name>
</gene>
<proteinExistence type="predicted"/>
<evidence type="ECO:0000256" key="1">
    <source>
        <dbReference type="SAM" id="Phobius"/>
    </source>
</evidence>
<keyword evidence="1" id="KW-1133">Transmembrane helix</keyword>
<dbReference type="EMBL" id="BTPD01000018">
    <property type="protein sequence ID" value="GMQ31364.1"/>
    <property type="molecule type" value="Genomic_DNA"/>
</dbReference>
<accession>A0ABQ6PTQ9</accession>
<keyword evidence="1" id="KW-0472">Membrane</keyword>
<evidence type="ECO:0000313" key="2">
    <source>
        <dbReference type="EMBL" id="GMQ31364.1"/>
    </source>
</evidence>
<feature type="transmembrane region" description="Helical" evidence="1">
    <location>
        <begin position="12"/>
        <end position="36"/>
    </location>
</feature>
<keyword evidence="3" id="KW-1185">Reference proteome</keyword>
<organism evidence="2 3">
    <name type="scientific">Algoriphagus confluentis</name>
    <dbReference type="NCBI Taxonomy" id="1697556"/>
    <lineage>
        <taxon>Bacteria</taxon>
        <taxon>Pseudomonadati</taxon>
        <taxon>Bacteroidota</taxon>
        <taxon>Cytophagia</taxon>
        <taxon>Cytophagales</taxon>
        <taxon>Cyclobacteriaceae</taxon>
        <taxon>Algoriphagus</taxon>
    </lineage>
</organism>
<name>A0ABQ6PTQ9_9BACT</name>